<gene>
    <name evidence="1" type="ORF">XH99_12860</name>
</gene>
<proteinExistence type="predicted"/>
<sequence length="75" mass="8369">MPDWDAPISRVLLWKFIPLAQQVGIALISQSVGTRLPGRSMEHQTNLFNRRDPILVGARHEGMVHATQCGAIFMS</sequence>
<reference evidence="1 2" key="1">
    <citation type="submission" date="2015-04" db="EMBL/GenBank/DDBJ databases">
        <title>Comparative genomics of rhizobia nodulating Arachis hypogaea in China.</title>
        <authorList>
            <person name="Li Y."/>
        </authorList>
    </citation>
    <scope>NUCLEOTIDE SEQUENCE [LARGE SCALE GENOMIC DNA]</scope>
    <source>
        <strain evidence="1 2">CCBAU 51757</strain>
    </source>
</reference>
<organism evidence="1 2">
    <name type="scientific">Bradyrhizobium nanningense</name>
    <dbReference type="NCBI Taxonomy" id="1325118"/>
    <lineage>
        <taxon>Bacteria</taxon>
        <taxon>Pseudomonadati</taxon>
        <taxon>Pseudomonadota</taxon>
        <taxon>Alphaproteobacteria</taxon>
        <taxon>Hyphomicrobiales</taxon>
        <taxon>Nitrobacteraceae</taxon>
        <taxon>Bradyrhizobium</taxon>
    </lineage>
</organism>
<dbReference type="AlphaFoldDB" id="A0A4Q0S6S6"/>
<keyword evidence="2" id="KW-1185">Reference proteome</keyword>
<accession>A0A4Q0S6S6</accession>
<name>A0A4Q0S6S6_9BRAD</name>
<comment type="caution">
    <text evidence="1">The sequence shown here is derived from an EMBL/GenBank/DDBJ whole genome shotgun (WGS) entry which is preliminary data.</text>
</comment>
<dbReference type="Proteomes" id="UP000289546">
    <property type="component" value="Unassembled WGS sequence"/>
</dbReference>
<protein>
    <submittedName>
        <fullName evidence="1">Uncharacterized protein</fullName>
    </submittedName>
</protein>
<evidence type="ECO:0000313" key="2">
    <source>
        <dbReference type="Proteomes" id="UP000289546"/>
    </source>
</evidence>
<evidence type="ECO:0000313" key="1">
    <source>
        <dbReference type="EMBL" id="RXH29714.1"/>
    </source>
</evidence>
<dbReference type="EMBL" id="LBJQ01000070">
    <property type="protein sequence ID" value="RXH29714.1"/>
    <property type="molecule type" value="Genomic_DNA"/>
</dbReference>